<gene>
    <name evidence="2" type="ORF">ACFSB2_24195</name>
</gene>
<comment type="caution">
    <text evidence="2">The sequence shown here is derived from an EMBL/GenBank/DDBJ whole genome shotgun (WGS) entry which is preliminary data.</text>
</comment>
<proteinExistence type="predicted"/>
<feature type="domain" description="N-acetyltransferase" evidence="1">
    <location>
        <begin position="26"/>
        <end position="175"/>
    </location>
</feature>
<dbReference type="Gene3D" id="3.40.630.30">
    <property type="match status" value="1"/>
</dbReference>
<evidence type="ECO:0000313" key="2">
    <source>
        <dbReference type="EMBL" id="MFD1677768.1"/>
    </source>
</evidence>
<dbReference type="PROSITE" id="PS51186">
    <property type="entry name" value="GNAT"/>
    <property type="match status" value="1"/>
</dbReference>
<dbReference type="PANTHER" id="PTHR43441">
    <property type="entry name" value="RIBOSOMAL-PROTEIN-SERINE ACETYLTRANSFERASE"/>
    <property type="match status" value="1"/>
</dbReference>
<keyword evidence="3" id="KW-1185">Reference proteome</keyword>
<dbReference type="Proteomes" id="UP001597079">
    <property type="component" value="Unassembled WGS sequence"/>
</dbReference>
<evidence type="ECO:0000313" key="3">
    <source>
        <dbReference type="Proteomes" id="UP001597079"/>
    </source>
</evidence>
<evidence type="ECO:0000259" key="1">
    <source>
        <dbReference type="PROSITE" id="PS51186"/>
    </source>
</evidence>
<dbReference type="InterPro" id="IPR051908">
    <property type="entry name" value="Ribosomal_N-acetyltransferase"/>
</dbReference>
<dbReference type="EC" id="2.3.-.-" evidence="2"/>
<dbReference type="InterPro" id="IPR016181">
    <property type="entry name" value="Acyl_CoA_acyltransferase"/>
</dbReference>
<organism evidence="2 3">
    <name type="scientific">Alicyclobacillus fodiniaquatilis</name>
    <dbReference type="NCBI Taxonomy" id="1661150"/>
    <lineage>
        <taxon>Bacteria</taxon>
        <taxon>Bacillati</taxon>
        <taxon>Bacillota</taxon>
        <taxon>Bacilli</taxon>
        <taxon>Bacillales</taxon>
        <taxon>Alicyclobacillaceae</taxon>
        <taxon>Alicyclobacillus</taxon>
    </lineage>
</organism>
<keyword evidence="2" id="KW-0012">Acyltransferase</keyword>
<dbReference type="CDD" id="cd04301">
    <property type="entry name" value="NAT_SF"/>
    <property type="match status" value="1"/>
</dbReference>
<dbReference type="RefSeq" id="WP_377945682.1">
    <property type="nucleotide sequence ID" value="NZ_JBHUCX010000099.1"/>
</dbReference>
<reference evidence="3" key="1">
    <citation type="journal article" date="2019" name="Int. J. Syst. Evol. Microbiol.">
        <title>The Global Catalogue of Microorganisms (GCM) 10K type strain sequencing project: providing services to taxonomists for standard genome sequencing and annotation.</title>
        <authorList>
            <consortium name="The Broad Institute Genomics Platform"/>
            <consortium name="The Broad Institute Genome Sequencing Center for Infectious Disease"/>
            <person name="Wu L."/>
            <person name="Ma J."/>
        </authorList>
    </citation>
    <scope>NUCLEOTIDE SEQUENCE [LARGE SCALE GENOMIC DNA]</scope>
    <source>
        <strain evidence="3">CGMCC 1.12286</strain>
    </source>
</reference>
<protein>
    <submittedName>
        <fullName evidence="2">GNAT family N-acetyltransferase</fullName>
        <ecNumber evidence="2">2.3.-.-</ecNumber>
    </submittedName>
</protein>
<dbReference type="PANTHER" id="PTHR43441:SF11">
    <property type="entry name" value="RIBOSOMAL-PROTEIN-SERINE ACETYLTRANSFERASE"/>
    <property type="match status" value="1"/>
</dbReference>
<dbReference type="EMBL" id="JBHUCX010000099">
    <property type="protein sequence ID" value="MFD1677768.1"/>
    <property type="molecule type" value="Genomic_DNA"/>
</dbReference>
<dbReference type="GO" id="GO:0016746">
    <property type="term" value="F:acyltransferase activity"/>
    <property type="evidence" value="ECO:0007669"/>
    <property type="project" value="UniProtKB-KW"/>
</dbReference>
<accession>A0ABW4JRF8</accession>
<dbReference type="InterPro" id="IPR000182">
    <property type="entry name" value="GNAT_dom"/>
</dbReference>
<name>A0ABW4JRF8_9BACL</name>
<keyword evidence="2" id="KW-0808">Transferase</keyword>
<sequence>MPDNIYANYYWQNDKVRLRLWLPKDAEYSDLVELDSVGMALVHEEVPLPPAKPQVDENAESAKPNIAAPAFSIETLNGEYVGHIHFNYINERHGTFSIGMVNVREQRGKGYGEAAMKLLLDYAFNEGRLHKFNGFCLDMNEASIRLMKKLGCVQEGTVRDVVFMNGKYRDQLLFGMTEDEYRVRNRLSQWKRDVCVSYNHAFICREE</sequence>
<dbReference type="Pfam" id="PF13302">
    <property type="entry name" value="Acetyltransf_3"/>
    <property type="match status" value="1"/>
</dbReference>
<dbReference type="SUPFAM" id="SSF55729">
    <property type="entry name" value="Acyl-CoA N-acyltransferases (Nat)"/>
    <property type="match status" value="1"/>
</dbReference>